<dbReference type="InterPro" id="IPR000380">
    <property type="entry name" value="Topo_IA"/>
</dbReference>
<dbReference type="Pfam" id="PF01131">
    <property type="entry name" value="Topoisom_bac"/>
    <property type="match status" value="1"/>
</dbReference>
<dbReference type="Gene3D" id="1.10.460.10">
    <property type="entry name" value="Topoisomerase I, domain 2"/>
    <property type="match status" value="1"/>
</dbReference>
<protein>
    <submittedName>
        <fullName evidence="6">DNA topoisomerase III</fullName>
        <ecNumber evidence="6">5.99.1.2</ecNumber>
    </submittedName>
</protein>
<dbReference type="InterPro" id="IPR013825">
    <property type="entry name" value="Topo_IA_cen_sub2"/>
</dbReference>
<evidence type="ECO:0000256" key="2">
    <source>
        <dbReference type="ARBA" id="ARBA00023125"/>
    </source>
</evidence>
<dbReference type="SMART" id="SM00493">
    <property type="entry name" value="TOPRIM"/>
    <property type="match status" value="1"/>
</dbReference>
<dbReference type="InterPro" id="IPR013824">
    <property type="entry name" value="Topo_IA_cen_sub1"/>
</dbReference>
<dbReference type="Proteomes" id="UP000235484">
    <property type="component" value="Unassembled WGS sequence"/>
</dbReference>
<evidence type="ECO:0000313" key="6">
    <source>
        <dbReference type="EMBL" id="CUR42522.1"/>
    </source>
</evidence>
<keyword evidence="3 6" id="KW-0413">Isomerase</keyword>
<dbReference type="EMBL" id="LN887687">
    <property type="protein sequence ID" value="CUR42522.1"/>
    <property type="molecule type" value="Genomic_DNA"/>
</dbReference>
<dbReference type="GO" id="GO:0006281">
    <property type="term" value="P:DNA repair"/>
    <property type="evidence" value="ECO:0007669"/>
    <property type="project" value="TreeGrafter"/>
</dbReference>
<dbReference type="PANTHER" id="PTHR11390">
    <property type="entry name" value="PROKARYOTIC DNA TOPOISOMERASE"/>
    <property type="match status" value="1"/>
</dbReference>
<dbReference type="PANTHER" id="PTHR11390:SF21">
    <property type="entry name" value="DNA TOPOISOMERASE 3-ALPHA"/>
    <property type="match status" value="1"/>
</dbReference>
<evidence type="ECO:0000313" key="7">
    <source>
        <dbReference type="Proteomes" id="UP000235484"/>
    </source>
</evidence>
<dbReference type="CDD" id="cd01028">
    <property type="entry name" value="TOPRIM_TopoIA"/>
    <property type="match status" value="1"/>
</dbReference>
<dbReference type="Gene3D" id="1.10.290.10">
    <property type="entry name" value="Topoisomerase I, domain 4"/>
    <property type="match status" value="1"/>
</dbReference>
<name>A0A0U5K067_LIMRT</name>
<dbReference type="GO" id="GO:0043597">
    <property type="term" value="C:cytoplasmic replication fork"/>
    <property type="evidence" value="ECO:0007669"/>
    <property type="project" value="TreeGrafter"/>
</dbReference>
<keyword evidence="2" id="KW-0238">DNA-binding</keyword>
<dbReference type="PROSITE" id="PS50880">
    <property type="entry name" value="TOPRIM"/>
    <property type="match status" value="1"/>
</dbReference>
<dbReference type="AlphaFoldDB" id="A0A0U5K067"/>
<proteinExistence type="predicted"/>
<dbReference type="GO" id="GO:0003917">
    <property type="term" value="F:DNA topoisomerase type I (single strand cut, ATP-independent) activity"/>
    <property type="evidence" value="ECO:0007669"/>
    <property type="project" value="InterPro"/>
</dbReference>
<dbReference type="GO" id="GO:0003677">
    <property type="term" value="F:DNA binding"/>
    <property type="evidence" value="ECO:0007669"/>
    <property type="project" value="UniProtKB-KW"/>
</dbReference>
<dbReference type="SMART" id="SM00437">
    <property type="entry name" value="TOP1Ac"/>
    <property type="match status" value="1"/>
</dbReference>
<dbReference type="Gene3D" id="3.40.50.140">
    <property type="match status" value="1"/>
</dbReference>
<evidence type="ECO:0000259" key="4">
    <source>
        <dbReference type="PROSITE" id="PS50880"/>
    </source>
</evidence>
<dbReference type="PRINTS" id="PR00417">
    <property type="entry name" value="PRTPISMRASEI"/>
</dbReference>
<dbReference type="InterPro" id="IPR013826">
    <property type="entry name" value="Topo_IA_cen_sub3"/>
</dbReference>
<evidence type="ECO:0000256" key="3">
    <source>
        <dbReference type="ARBA" id="ARBA00023235"/>
    </source>
</evidence>
<dbReference type="InterPro" id="IPR006171">
    <property type="entry name" value="TOPRIM_dom"/>
</dbReference>
<sequence>MFDYLILTEKKSAFDNFVAALGGESGTVNGHTYQLTHAQGHLLEFLDPVDQVAPNLKDKYESWELKDLPWNLQDLTWRKKAKNGSAQKMIKKIANESRQAQAIVIATDNDPSGEGELLAWEIINAINWRGPVYREYHDDESKKGIQRALRNLRDISSQKKDGDYIKAVLRQQWDFASMQATRVSTTLARSEGYRVKVINQGRLKSVMLAFTFDQLQRIKHYQKKPYYEVKFKDNNGHVYARKVRKEDEELIKKIRHADIKLAKQEQSTYSSPAEVKLLSCTRKKQVPNTLIDMTGIDSAMAAKGYSSAMVEEVYQELYEKHYLSYPRTGDKVITNDQFIELMNNADQIAAVINVDQSLLTHRQPREKFVKDSATHGANRPGEKIPETMEELKKAVSGKSEKAQDCAVDIYKLVAASALSILAEDYVYDSYEACVVNYPDFVTHFNQPVEYNYRLIYSEDNLSKQQQPIGSSAITFIDEGANPKPAWPTKKWLYRRLSTYGKYGIGTPATQQSTLAAITSNNGLLKAKGAKLNLTDTGLMSALIGYNTYIASPKITAQLFDAMDVVAKFEMDPNKVLNTVTQVIKHDIPIMQRNAKHLKDILGAPKKVKYEKKEKVMVQFQGKAVQISRKWGTHTFTDQELEDLSAGKIITFKYKKGNLSGQLGPSEYKGREFIGFIPDFKKRGK</sequence>
<dbReference type="RefSeq" id="WP_102817002.1">
    <property type="nucleotide sequence ID" value="NZ_LN887687.1"/>
</dbReference>
<dbReference type="InterPro" id="IPR023405">
    <property type="entry name" value="Topo_IA_core_domain"/>
</dbReference>
<dbReference type="Pfam" id="PF01751">
    <property type="entry name" value="Toprim"/>
    <property type="match status" value="1"/>
</dbReference>
<dbReference type="GO" id="GO:0006310">
    <property type="term" value="P:DNA recombination"/>
    <property type="evidence" value="ECO:0007669"/>
    <property type="project" value="TreeGrafter"/>
</dbReference>
<dbReference type="Gene3D" id="2.70.20.10">
    <property type="entry name" value="Topoisomerase I, domain 3"/>
    <property type="match status" value="1"/>
</dbReference>
<reference evidence="7" key="1">
    <citation type="submission" date="2015-10" db="EMBL/GenBank/DDBJ databases">
        <authorList>
            <person name="Crossman L.C."/>
        </authorList>
    </citation>
    <scope>NUCLEOTIDE SEQUENCE [LARGE SCALE GENOMIC DNA]</scope>
    <source>
        <strain evidence="7">20-2</strain>
    </source>
</reference>
<dbReference type="PROSITE" id="PS52039">
    <property type="entry name" value="TOPO_IA_2"/>
    <property type="match status" value="1"/>
</dbReference>
<keyword evidence="1" id="KW-0799">Topoisomerase</keyword>
<dbReference type="InterPro" id="IPR013497">
    <property type="entry name" value="Topo_IA_cen"/>
</dbReference>
<gene>
    <name evidence="6" type="ORF">LRLP16767_LR202_02170</name>
</gene>
<evidence type="ECO:0000259" key="5">
    <source>
        <dbReference type="PROSITE" id="PS52039"/>
    </source>
</evidence>
<organism evidence="6 7">
    <name type="scientific">Limosilactobacillus reuteri</name>
    <name type="common">Lactobacillus reuteri</name>
    <dbReference type="NCBI Taxonomy" id="1598"/>
    <lineage>
        <taxon>Bacteria</taxon>
        <taxon>Bacillati</taxon>
        <taxon>Bacillota</taxon>
        <taxon>Bacilli</taxon>
        <taxon>Lactobacillales</taxon>
        <taxon>Lactobacillaceae</taxon>
        <taxon>Limosilactobacillus</taxon>
    </lineage>
</organism>
<dbReference type="GO" id="GO:0006265">
    <property type="term" value="P:DNA topological change"/>
    <property type="evidence" value="ECO:0007669"/>
    <property type="project" value="InterPro"/>
</dbReference>
<dbReference type="EC" id="5.99.1.2" evidence="6"/>
<dbReference type="InterPro" id="IPR003602">
    <property type="entry name" value="Topo_IA_DNA-bd_dom"/>
</dbReference>
<accession>A0A0U5K067</accession>
<dbReference type="SUPFAM" id="SSF56712">
    <property type="entry name" value="Prokaryotic type I DNA topoisomerase"/>
    <property type="match status" value="1"/>
</dbReference>
<feature type="domain" description="Topo IA-type catalytic" evidence="5">
    <location>
        <begin position="149"/>
        <end position="588"/>
    </location>
</feature>
<feature type="domain" description="Toprim" evidence="4">
    <location>
        <begin position="3"/>
        <end position="141"/>
    </location>
</feature>
<evidence type="ECO:0000256" key="1">
    <source>
        <dbReference type="ARBA" id="ARBA00023029"/>
    </source>
</evidence>